<evidence type="ECO:0000313" key="3">
    <source>
        <dbReference type="Proteomes" id="UP000663846"/>
    </source>
</evidence>
<name>A0A8H3BZW8_9AGAM</name>
<evidence type="ECO:0000256" key="1">
    <source>
        <dbReference type="SAM" id="MobiDB-lite"/>
    </source>
</evidence>
<evidence type="ECO:0000313" key="2">
    <source>
        <dbReference type="EMBL" id="CAE6468027.1"/>
    </source>
</evidence>
<gene>
    <name evidence="2" type="ORF">RDB_LOCUS170102</name>
</gene>
<proteinExistence type="predicted"/>
<dbReference type="Proteomes" id="UP000663846">
    <property type="component" value="Unassembled WGS sequence"/>
</dbReference>
<accession>A0A8H3BZW8</accession>
<comment type="caution">
    <text evidence="2">The sequence shown here is derived from an EMBL/GenBank/DDBJ whole genome shotgun (WGS) entry which is preliminary data.</text>
</comment>
<sequence>MNITRAATPRGLARPIVGLRPCAQVVTSVLARSLHVTRISNKKKQTAQNDDDADAFEDDGDLFASPSQAQLELKHKLTTPGATSSAEKLASRRSDRFQLTKATIMDHPVFAAAYAQYYADKGNSSTVASNQIPARRLKRMHGPKRALLAKMITLAATRAELLEFIDIFKIYRQKGWHIDDLARIDFIGRCIHLKAPDVALALLYHRPIFGFDIPSLTSARALMRSLLSTPYPPPDADKAPLPDDIALPTETPLSHALLLANLFDIYALPPAETDSVARALLLGASAQELKAAADTENANTIIQRIQAATEAPSPSPEGPVLKSQDPRVKDGKLVATSQALKERGKFTSQAARAQTTLLYNEQLTSSERTWIKRRLDRFVEWSQEQGQEVAWVDKLRVA</sequence>
<reference evidence="2" key="1">
    <citation type="submission" date="2021-01" db="EMBL/GenBank/DDBJ databases">
        <authorList>
            <person name="Kaushik A."/>
        </authorList>
    </citation>
    <scope>NUCLEOTIDE SEQUENCE</scope>
    <source>
        <strain evidence="2">AG1-1C</strain>
    </source>
</reference>
<dbReference type="EMBL" id="CAJMWS010000900">
    <property type="protein sequence ID" value="CAE6468027.1"/>
    <property type="molecule type" value="Genomic_DNA"/>
</dbReference>
<feature type="region of interest" description="Disordered" evidence="1">
    <location>
        <begin position="308"/>
        <end position="328"/>
    </location>
</feature>
<organism evidence="2 3">
    <name type="scientific">Rhizoctonia solani</name>
    <dbReference type="NCBI Taxonomy" id="456999"/>
    <lineage>
        <taxon>Eukaryota</taxon>
        <taxon>Fungi</taxon>
        <taxon>Dikarya</taxon>
        <taxon>Basidiomycota</taxon>
        <taxon>Agaricomycotina</taxon>
        <taxon>Agaricomycetes</taxon>
        <taxon>Cantharellales</taxon>
        <taxon>Ceratobasidiaceae</taxon>
        <taxon>Rhizoctonia</taxon>
    </lineage>
</organism>
<dbReference type="AlphaFoldDB" id="A0A8H3BZW8"/>
<protein>
    <submittedName>
        <fullName evidence="2">Uncharacterized protein</fullName>
    </submittedName>
</protein>